<keyword evidence="2" id="KW-1185">Reference proteome</keyword>
<name>A0A518C7R8_9BACT</name>
<dbReference type="EMBL" id="CP036289">
    <property type="protein sequence ID" value="QDU75242.1"/>
    <property type="molecule type" value="Genomic_DNA"/>
</dbReference>
<accession>A0A518C7R8</accession>
<protein>
    <submittedName>
        <fullName evidence="1">Uncharacterized protein</fullName>
    </submittedName>
</protein>
<reference evidence="2" key="1">
    <citation type="submission" date="2019-02" db="EMBL/GenBank/DDBJ databases">
        <title>Deep-cultivation of Planctomycetes and their phenomic and genomic characterization uncovers novel biology.</title>
        <authorList>
            <person name="Wiegand S."/>
            <person name="Jogler M."/>
            <person name="Boedeker C."/>
            <person name="Pinto D."/>
            <person name="Vollmers J."/>
            <person name="Rivas-Marin E."/>
            <person name="Kohn T."/>
            <person name="Peeters S.H."/>
            <person name="Heuer A."/>
            <person name="Rast P."/>
            <person name="Oberbeckmann S."/>
            <person name="Bunk B."/>
            <person name="Jeske O."/>
            <person name="Meyerdierks A."/>
            <person name="Storesund J.E."/>
            <person name="Kallscheuer N."/>
            <person name="Luecker S."/>
            <person name="Lage O.M."/>
            <person name="Pohl T."/>
            <person name="Merkel B.J."/>
            <person name="Hornburger P."/>
            <person name="Mueller R.-W."/>
            <person name="Bruemmer F."/>
            <person name="Labrenz M."/>
            <person name="Spormann A.M."/>
            <person name="Op den Camp H."/>
            <person name="Overmann J."/>
            <person name="Amann R."/>
            <person name="Jetten M.S.M."/>
            <person name="Mascher T."/>
            <person name="Medema M.H."/>
            <person name="Devos D.P."/>
            <person name="Kaster A.-K."/>
            <person name="Ovreas L."/>
            <person name="Rohde M."/>
            <person name="Galperin M.Y."/>
            <person name="Jogler C."/>
        </authorList>
    </citation>
    <scope>NUCLEOTIDE SEQUENCE [LARGE SCALE GENOMIC DNA]</scope>
    <source>
        <strain evidence="2">Pan97</strain>
    </source>
</reference>
<dbReference type="Proteomes" id="UP000318626">
    <property type="component" value="Chromosome"/>
</dbReference>
<dbReference type="KEGG" id="bvo:Pan97_22710"/>
<gene>
    <name evidence="1" type="ORF">Pan97_22710</name>
</gene>
<dbReference type="AlphaFoldDB" id="A0A518C7R8"/>
<evidence type="ECO:0000313" key="2">
    <source>
        <dbReference type="Proteomes" id="UP000318626"/>
    </source>
</evidence>
<evidence type="ECO:0000313" key="1">
    <source>
        <dbReference type="EMBL" id="QDU75242.1"/>
    </source>
</evidence>
<organism evidence="1 2">
    <name type="scientific">Bremerella volcania</name>
    <dbReference type="NCBI Taxonomy" id="2527984"/>
    <lineage>
        <taxon>Bacteria</taxon>
        <taxon>Pseudomonadati</taxon>
        <taxon>Planctomycetota</taxon>
        <taxon>Planctomycetia</taxon>
        <taxon>Pirellulales</taxon>
        <taxon>Pirellulaceae</taxon>
        <taxon>Bremerella</taxon>
    </lineage>
</organism>
<proteinExistence type="predicted"/>
<dbReference type="RefSeq" id="WP_144972462.1">
    <property type="nucleotide sequence ID" value="NZ_CP036289.1"/>
</dbReference>
<sequence>MNPYYSLYRRGSKFPGWLYSTDHLNLVSSQPATISEAAELPELNRRTALKLGAGALTVAAIGTTPRRAEAVGPLLWWLGVVVVEAAIGWVIERTLERYATGYIDAALDMGEQQFTRTAETIRAKPAEVIKPGFPKFKRPALADGKPQPINQLHEETRDPYHIAEAYHTPTAKLVGYNGEKKGYKTNDGKPVLKVDSLLAPIDAKAGMMYVNKKEAEAQGQYGGEYLVPDEVRTQPIDQRVFKTNFKKAVQMYDLDNMSRELTYDDVAYIQKTGDIEGRPTLAYYLKEDVAKQANLPGIYF</sequence>